<dbReference type="GO" id="GO:0006235">
    <property type="term" value="P:dTTP biosynthetic process"/>
    <property type="evidence" value="ECO:0007669"/>
    <property type="project" value="UniProtKB-UniRule"/>
</dbReference>
<proteinExistence type="inferred from homology"/>
<comment type="caution">
    <text evidence="13">The sequence shown here is derived from an EMBL/GenBank/DDBJ whole genome shotgun (WGS) entry which is preliminary data.</text>
</comment>
<dbReference type="NCBIfam" id="TIGR00041">
    <property type="entry name" value="DTMP_kinase"/>
    <property type="match status" value="1"/>
</dbReference>
<evidence type="ECO:0000256" key="3">
    <source>
        <dbReference type="ARBA" id="ARBA00017144"/>
    </source>
</evidence>
<gene>
    <name evidence="11" type="primary">tmk</name>
    <name evidence="13" type="ORF">Dpep_2291</name>
</gene>
<keyword evidence="4 11" id="KW-0808">Transferase</keyword>
<evidence type="ECO:0000256" key="4">
    <source>
        <dbReference type="ARBA" id="ARBA00022679"/>
    </source>
</evidence>
<keyword evidence="5 11" id="KW-0545">Nucleotide biosynthesis</keyword>
<dbReference type="EC" id="2.7.4.9" evidence="2 11"/>
<evidence type="ECO:0000256" key="2">
    <source>
        <dbReference type="ARBA" id="ARBA00012980"/>
    </source>
</evidence>
<dbReference type="GO" id="GO:0004798">
    <property type="term" value="F:dTMP kinase activity"/>
    <property type="evidence" value="ECO:0007669"/>
    <property type="project" value="UniProtKB-UniRule"/>
</dbReference>
<evidence type="ECO:0000256" key="6">
    <source>
        <dbReference type="ARBA" id="ARBA00022741"/>
    </source>
</evidence>
<evidence type="ECO:0000256" key="7">
    <source>
        <dbReference type="ARBA" id="ARBA00022777"/>
    </source>
</evidence>
<evidence type="ECO:0000256" key="9">
    <source>
        <dbReference type="ARBA" id="ARBA00048743"/>
    </source>
</evidence>
<dbReference type="FunFam" id="3.40.50.300:FF:000225">
    <property type="entry name" value="Thymidylate kinase"/>
    <property type="match status" value="1"/>
</dbReference>
<comment type="catalytic activity">
    <reaction evidence="9 11">
        <text>dTMP + ATP = dTDP + ADP</text>
        <dbReference type="Rhea" id="RHEA:13517"/>
        <dbReference type="ChEBI" id="CHEBI:30616"/>
        <dbReference type="ChEBI" id="CHEBI:58369"/>
        <dbReference type="ChEBI" id="CHEBI:63528"/>
        <dbReference type="ChEBI" id="CHEBI:456216"/>
        <dbReference type="EC" id="2.7.4.9"/>
    </reaction>
</comment>
<dbReference type="InterPro" id="IPR027417">
    <property type="entry name" value="P-loop_NTPase"/>
</dbReference>
<dbReference type="STRING" id="469381.Dpep_2291"/>
<dbReference type="eggNOG" id="COG0125">
    <property type="taxonomic scope" value="Bacteria"/>
</dbReference>
<dbReference type="InterPro" id="IPR039430">
    <property type="entry name" value="Thymidylate_kin-like_dom"/>
</dbReference>
<dbReference type="HAMAP" id="MF_00165">
    <property type="entry name" value="Thymidylate_kinase"/>
    <property type="match status" value="1"/>
</dbReference>
<dbReference type="SUPFAM" id="SSF52540">
    <property type="entry name" value="P-loop containing nucleoside triphosphate hydrolases"/>
    <property type="match status" value="1"/>
</dbReference>
<evidence type="ECO:0000256" key="10">
    <source>
        <dbReference type="ARBA" id="ARBA00057735"/>
    </source>
</evidence>
<feature type="binding site" evidence="11">
    <location>
        <begin position="18"/>
        <end position="25"/>
    </location>
    <ligand>
        <name>ATP</name>
        <dbReference type="ChEBI" id="CHEBI:30616"/>
    </ligand>
</feature>
<dbReference type="CDD" id="cd01672">
    <property type="entry name" value="TMPK"/>
    <property type="match status" value="1"/>
</dbReference>
<dbReference type="Pfam" id="PF02223">
    <property type="entry name" value="Thymidylate_kin"/>
    <property type="match status" value="1"/>
</dbReference>
<dbReference type="AlphaFoldDB" id="D2Z452"/>
<comment type="function">
    <text evidence="10 11">Phosphorylation of dTMP to form dTDP in both de novo and salvage pathways of dTTP synthesis.</text>
</comment>
<evidence type="ECO:0000256" key="5">
    <source>
        <dbReference type="ARBA" id="ARBA00022727"/>
    </source>
</evidence>
<dbReference type="PANTHER" id="PTHR10344:SF4">
    <property type="entry name" value="UMP-CMP KINASE 2, MITOCHONDRIAL"/>
    <property type="match status" value="1"/>
</dbReference>
<feature type="domain" description="Thymidylate kinase-like" evidence="12">
    <location>
        <begin position="16"/>
        <end position="197"/>
    </location>
</feature>
<dbReference type="Gene3D" id="3.40.50.300">
    <property type="entry name" value="P-loop containing nucleotide triphosphate hydrolases"/>
    <property type="match status" value="1"/>
</dbReference>
<keyword evidence="7 11" id="KW-0418">Kinase</keyword>
<dbReference type="PaxDb" id="469381-Dpep_2291"/>
<dbReference type="GO" id="GO:0005524">
    <property type="term" value="F:ATP binding"/>
    <property type="evidence" value="ECO:0007669"/>
    <property type="project" value="UniProtKB-UniRule"/>
</dbReference>
<keyword evidence="8 11" id="KW-0067">ATP-binding</keyword>
<evidence type="ECO:0000256" key="11">
    <source>
        <dbReference type="HAMAP-Rule" id="MF_00165"/>
    </source>
</evidence>
<dbReference type="EMBL" id="ABTR02000001">
    <property type="protein sequence ID" value="EFC92313.1"/>
    <property type="molecule type" value="Genomic_DNA"/>
</dbReference>
<dbReference type="PROSITE" id="PS01331">
    <property type="entry name" value="THYMIDYLATE_KINASE"/>
    <property type="match status" value="1"/>
</dbReference>
<dbReference type="OrthoDB" id="9774907at2"/>
<name>D2Z452_9BACT</name>
<evidence type="ECO:0000259" key="12">
    <source>
        <dbReference type="Pfam" id="PF02223"/>
    </source>
</evidence>
<dbReference type="Proteomes" id="UP000006427">
    <property type="component" value="Unassembled WGS sequence"/>
</dbReference>
<accession>D2Z452</accession>
<dbReference type="InterPro" id="IPR018095">
    <property type="entry name" value="Thymidylate_kin_CS"/>
</dbReference>
<evidence type="ECO:0000256" key="8">
    <source>
        <dbReference type="ARBA" id="ARBA00022840"/>
    </source>
</evidence>
<evidence type="ECO:0000313" key="14">
    <source>
        <dbReference type="Proteomes" id="UP000006427"/>
    </source>
</evidence>
<dbReference type="PANTHER" id="PTHR10344">
    <property type="entry name" value="THYMIDYLATE KINASE"/>
    <property type="match status" value="1"/>
</dbReference>
<organism evidence="13 14">
    <name type="scientific">Dethiosulfovibrio peptidovorans DSM 11002</name>
    <dbReference type="NCBI Taxonomy" id="469381"/>
    <lineage>
        <taxon>Bacteria</taxon>
        <taxon>Thermotogati</taxon>
        <taxon>Synergistota</taxon>
        <taxon>Synergistia</taxon>
        <taxon>Synergistales</taxon>
        <taxon>Dethiosulfovibrionaceae</taxon>
        <taxon>Dethiosulfovibrio</taxon>
    </lineage>
</organism>
<keyword evidence="14" id="KW-1185">Reference proteome</keyword>
<keyword evidence="6 11" id="KW-0547">Nucleotide-binding</keyword>
<evidence type="ECO:0000313" key="13">
    <source>
        <dbReference type="EMBL" id="EFC92313.1"/>
    </source>
</evidence>
<reference evidence="13 14" key="1">
    <citation type="journal article" date="2010" name="Stand. Genomic Sci.">
        <title>Permanent draft genome sequence of Dethiosulfovibrio peptidovorans type strain (SEBR 4207).</title>
        <authorList>
            <person name="Labutti K."/>
            <person name="Mayilraj S."/>
            <person name="Clum A."/>
            <person name="Lucas S."/>
            <person name="Glavina Del Rio T."/>
            <person name="Nolan M."/>
            <person name="Tice H."/>
            <person name="Cheng J.F."/>
            <person name="Pitluck S."/>
            <person name="Liolios K."/>
            <person name="Ivanova N."/>
            <person name="Mavromatis K."/>
            <person name="Mikhailova N."/>
            <person name="Pati A."/>
            <person name="Goodwin L."/>
            <person name="Chen A."/>
            <person name="Palaniappan K."/>
            <person name="Land M."/>
            <person name="Hauser L."/>
            <person name="Chang Y.J."/>
            <person name="Jeffries C.D."/>
            <person name="Rohde M."/>
            <person name="Spring S."/>
            <person name="Goker M."/>
            <person name="Woyke T."/>
            <person name="Bristow J."/>
            <person name="Eisen J.A."/>
            <person name="Markowitz V."/>
            <person name="Hugenholtz P."/>
            <person name="Kyrpides N.C."/>
            <person name="Klenk H.P."/>
            <person name="Lapidus A."/>
        </authorList>
    </citation>
    <scope>NUCLEOTIDE SEQUENCE [LARGE SCALE GENOMIC DNA]</scope>
    <source>
        <strain evidence="13 14">DSM 11002</strain>
    </source>
</reference>
<dbReference type="GO" id="GO:0006227">
    <property type="term" value="P:dUDP biosynthetic process"/>
    <property type="evidence" value="ECO:0007669"/>
    <property type="project" value="TreeGrafter"/>
</dbReference>
<comment type="similarity">
    <text evidence="1 11">Belongs to the thymidylate kinase family.</text>
</comment>
<evidence type="ECO:0000256" key="1">
    <source>
        <dbReference type="ARBA" id="ARBA00009776"/>
    </source>
</evidence>
<dbReference type="GO" id="GO:0005829">
    <property type="term" value="C:cytosol"/>
    <property type="evidence" value="ECO:0007669"/>
    <property type="project" value="TreeGrafter"/>
</dbReference>
<dbReference type="GO" id="GO:0006233">
    <property type="term" value="P:dTDP biosynthetic process"/>
    <property type="evidence" value="ECO:0007669"/>
    <property type="project" value="InterPro"/>
</dbReference>
<sequence>MRQLSLAHRSGLFISLEGIDGCGKSTQAMLLRDHLEERGRSVVLTKEPGDWSHGGEIRRILLGGDLRHEHTELFLFMADRCEHLLQVVIPALDRGDIVICDRYTDSTLAYQCFGRGLDPTFVEGLFNWSDFPVPDVTFWIDVPLSCSLGRISSRGSLDRMEEDSDFLDRVRSGFQSLRESYEDRIIRIDGEGEENVVFSRLMESLEGLIPWQL</sequence>
<protein>
    <recommendedName>
        <fullName evidence="3 11">Thymidylate kinase</fullName>
        <ecNumber evidence="2 11">2.7.4.9</ecNumber>
    </recommendedName>
    <alternativeName>
        <fullName evidence="11">dTMP kinase</fullName>
    </alternativeName>
</protein>
<dbReference type="RefSeq" id="WP_005662269.1">
    <property type="nucleotide sequence ID" value="NZ_ABTR02000001.1"/>
</dbReference>
<dbReference type="InterPro" id="IPR018094">
    <property type="entry name" value="Thymidylate_kinase"/>
</dbReference>